<reference evidence="1" key="1">
    <citation type="submission" date="2014-09" db="EMBL/GenBank/DDBJ databases">
        <authorList>
            <person name="Magalhaes I.L.F."/>
            <person name="Oliveira U."/>
            <person name="Santos F.R."/>
            <person name="Vidigal T.H.D.A."/>
            <person name="Brescovit A.D."/>
            <person name="Santos A.J."/>
        </authorList>
    </citation>
    <scope>NUCLEOTIDE SEQUENCE</scope>
    <source>
        <tissue evidence="1">Shoot tissue taken approximately 20 cm above the soil surface</tissue>
    </source>
</reference>
<protein>
    <submittedName>
        <fullName evidence="1">Uncharacterized protein</fullName>
    </submittedName>
</protein>
<reference evidence="1" key="2">
    <citation type="journal article" date="2015" name="Data Brief">
        <title>Shoot transcriptome of the giant reed, Arundo donax.</title>
        <authorList>
            <person name="Barrero R.A."/>
            <person name="Guerrero F.D."/>
            <person name="Moolhuijzen P."/>
            <person name="Goolsby J.A."/>
            <person name="Tidwell J."/>
            <person name="Bellgard S.E."/>
            <person name="Bellgard M.I."/>
        </authorList>
    </citation>
    <scope>NUCLEOTIDE SEQUENCE</scope>
    <source>
        <tissue evidence="1">Shoot tissue taken approximately 20 cm above the soil surface</tissue>
    </source>
</reference>
<dbReference type="EMBL" id="GBRH01279380">
    <property type="protein sequence ID" value="JAD18515.1"/>
    <property type="molecule type" value="Transcribed_RNA"/>
</dbReference>
<evidence type="ECO:0000313" key="1">
    <source>
        <dbReference type="EMBL" id="JAD18515.1"/>
    </source>
</evidence>
<organism evidence="1">
    <name type="scientific">Arundo donax</name>
    <name type="common">Giant reed</name>
    <name type="synonym">Donax arundinaceus</name>
    <dbReference type="NCBI Taxonomy" id="35708"/>
    <lineage>
        <taxon>Eukaryota</taxon>
        <taxon>Viridiplantae</taxon>
        <taxon>Streptophyta</taxon>
        <taxon>Embryophyta</taxon>
        <taxon>Tracheophyta</taxon>
        <taxon>Spermatophyta</taxon>
        <taxon>Magnoliopsida</taxon>
        <taxon>Liliopsida</taxon>
        <taxon>Poales</taxon>
        <taxon>Poaceae</taxon>
        <taxon>PACMAD clade</taxon>
        <taxon>Arundinoideae</taxon>
        <taxon>Arundineae</taxon>
        <taxon>Arundo</taxon>
    </lineage>
</organism>
<sequence length="9" mass="1085">MYLDRTACL</sequence>
<proteinExistence type="predicted"/>
<name>A0A0A8Y0M9_ARUDO</name>
<accession>A0A0A8Y0M9</accession>